<sequence>MAPRNVFGGNIPPRPQKKSKDVAVRKDKPILSKTPTIKKPATAIKPTNDVKKLSENEILIRKSKEEVKVQKNEEQSIVEEQKIKEVVEKEEQILEENILGRKTKKKTIGLQKKVEIIAAEDEEVLPSSKAMELIEKSRIRATKKNLIKEAEKKPRVVVEVPKKTKARTRQKTYQPATRLKRLDRSKHMEYKYEMRSLLVEIDILEEYRSNLLASIWAKGERQSTKEAKQYIDEKMNEGILNENQHKSLLKIIESYTIRR</sequence>
<reference evidence="2" key="1">
    <citation type="journal article" date="2015" name="ISME J.">
        <title>A new class of marine Euryarchaeota group II from the Mediterranean deep chlorophyll maximum.</title>
        <authorList>
            <person name="Martin-Cuadrado A.B."/>
            <person name="Garcia-Heredia I."/>
            <person name="Molto A.G."/>
            <person name="Lopez-Ubeda R."/>
            <person name="Kimes N."/>
            <person name="Lopez-Garcia P."/>
            <person name="Moreira D."/>
            <person name="Rodriguez-Valera F."/>
        </authorList>
    </citation>
    <scope>NUCLEOTIDE SEQUENCE</scope>
</reference>
<name>A0A1B1TD03_9ARCH</name>
<dbReference type="EMBL" id="KP211877">
    <property type="protein sequence ID" value="ANV80170.1"/>
    <property type="molecule type" value="Genomic_DNA"/>
</dbReference>
<organism evidence="2">
    <name type="scientific">uncultured Poseidoniia archaeon</name>
    <dbReference type="NCBI Taxonomy" id="1697135"/>
    <lineage>
        <taxon>Archaea</taxon>
        <taxon>Methanobacteriati</taxon>
        <taxon>Thermoplasmatota</taxon>
        <taxon>Candidatus Poseidoniia</taxon>
        <taxon>environmental samples</taxon>
    </lineage>
</organism>
<proteinExistence type="predicted"/>
<evidence type="ECO:0000313" key="2">
    <source>
        <dbReference type="EMBL" id="ANV80170.1"/>
    </source>
</evidence>
<feature type="region of interest" description="Disordered" evidence="1">
    <location>
        <begin position="1"/>
        <end position="33"/>
    </location>
</feature>
<protein>
    <submittedName>
        <fullName evidence="2">Uncharacterized protein</fullName>
    </submittedName>
</protein>
<feature type="compositionally biased region" description="Basic and acidic residues" evidence="1">
    <location>
        <begin position="18"/>
        <end position="30"/>
    </location>
</feature>
<reference evidence="2" key="2">
    <citation type="submission" date="2016-12" db="EMBL/GenBank/DDBJ databases">
        <authorList>
            <person name="Song W.-J."/>
            <person name="Kurnit D.M."/>
        </authorList>
    </citation>
    <scope>NUCLEOTIDE SEQUENCE</scope>
</reference>
<evidence type="ECO:0000256" key="1">
    <source>
        <dbReference type="SAM" id="MobiDB-lite"/>
    </source>
</evidence>
<accession>A0A1B1TD03</accession>
<dbReference type="AlphaFoldDB" id="A0A1B1TD03"/>